<evidence type="ECO:0000256" key="6">
    <source>
        <dbReference type="ARBA" id="ARBA00022781"/>
    </source>
</evidence>
<dbReference type="InterPro" id="IPR000454">
    <property type="entry name" value="ATP_synth_F0_csu"/>
</dbReference>
<sequence length="71" mass="7268">MTSLLAVAIIAAAAALAAAIGDAIVVKETIASTARQPEYGGQFRTTMFIGIALIEALPIIAIVIAFILLGR</sequence>
<evidence type="ECO:0000256" key="13">
    <source>
        <dbReference type="HAMAP-Rule" id="MF_01396"/>
    </source>
</evidence>
<organism evidence="16 17">
    <name type="scientific">Brockia lithotrophica</name>
    <dbReference type="NCBI Taxonomy" id="933949"/>
    <lineage>
        <taxon>Bacteria</taxon>
        <taxon>Bacillati</taxon>
        <taxon>Bacillota</taxon>
        <taxon>Bacilli</taxon>
        <taxon>Bacillales</taxon>
        <taxon>Bacillales Family X. Incertae Sedis</taxon>
        <taxon>Brockia</taxon>
    </lineage>
</organism>
<keyword evidence="13" id="KW-1003">Cell membrane</keyword>
<dbReference type="RefSeq" id="WP_121444752.1">
    <property type="nucleotide sequence ID" value="NZ_RBIJ01000005.1"/>
</dbReference>
<evidence type="ECO:0000313" key="16">
    <source>
        <dbReference type="EMBL" id="RKQ83844.1"/>
    </source>
</evidence>
<dbReference type="PRINTS" id="PR00124">
    <property type="entry name" value="ATPASEC"/>
</dbReference>
<dbReference type="InterPro" id="IPR020537">
    <property type="entry name" value="ATP_synth_F0_csu_DDCD_BS"/>
</dbReference>
<dbReference type="InterPro" id="IPR002379">
    <property type="entry name" value="ATPase_proteolipid_c-like_dom"/>
</dbReference>
<keyword evidence="11 13" id="KW-0066">ATP synthesis</keyword>
<dbReference type="GO" id="GO:0046933">
    <property type="term" value="F:proton-transporting ATP synthase activity, rotational mechanism"/>
    <property type="evidence" value="ECO:0007669"/>
    <property type="project" value="UniProtKB-UniRule"/>
</dbReference>
<comment type="function">
    <text evidence="12 13">F(1)F(0) ATP synthase produces ATP from ADP in the presence of a proton or sodium gradient. F-type ATPases consist of two structural domains, F(1) containing the extramembraneous catalytic core and F(0) containing the membrane proton channel, linked together by a central stalk and a peripheral stalk. During catalysis, ATP synthesis in the catalytic domain of F(1) is coupled via a rotary mechanism of the central stalk subunits to proton translocation.</text>
</comment>
<dbReference type="Proteomes" id="UP000267019">
    <property type="component" value="Unassembled WGS sequence"/>
</dbReference>
<evidence type="ECO:0000259" key="15">
    <source>
        <dbReference type="Pfam" id="PF00137"/>
    </source>
</evidence>
<evidence type="ECO:0000256" key="14">
    <source>
        <dbReference type="SAM" id="SignalP"/>
    </source>
</evidence>
<dbReference type="GO" id="GO:0008289">
    <property type="term" value="F:lipid binding"/>
    <property type="evidence" value="ECO:0007669"/>
    <property type="project" value="UniProtKB-KW"/>
</dbReference>
<dbReference type="InterPro" id="IPR005953">
    <property type="entry name" value="ATP_synth_csu_bac/chlpt"/>
</dbReference>
<comment type="caution">
    <text evidence="16">The sequence shown here is derived from an EMBL/GenBank/DDBJ whole genome shotgun (WGS) entry which is preliminary data.</text>
</comment>
<feature type="site" description="Reversibly protonated during proton transport" evidence="13">
    <location>
        <position position="55"/>
    </location>
</feature>
<dbReference type="Pfam" id="PF00137">
    <property type="entry name" value="ATP-synt_C"/>
    <property type="match status" value="1"/>
</dbReference>
<dbReference type="NCBIfam" id="TIGR01260">
    <property type="entry name" value="ATP_synt_c"/>
    <property type="match status" value="1"/>
</dbReference>
<evidence type="ECO:0000256" key="5">
    <source>
        <dbReference type="ARBA" id="ARBA00022692"/>
    </source>
</evidence>
<dbReference type="InterPro" id="IPR035921">
    <property type="entry name" value="F/V-ATP_Csub_sf"/>
</dbReference>
<feature type="signal peptide" evidence="14">
    <location>
        <begin position="1"/>
        <end position="17"/>
    </location>
</feature>
<gene>
    <name evidence="13" type="primary">atpE</name>
    <name evidence="16" type="ORF">C7438_1504</name>
</gene>
<keyword evidence="17" id="KW-1185">Reference proteome</keyword>
<evidence type="ECO:0000256" key="3">
    <source>
        <dbReference type="ARBA" id="ARBA00022448"/>
    </source>
</evidence>
<keyword evidence="3 13" id="KW-0813">Transport</keyword>
<evidence type="ECO:0000256" key="4">
    <source>
        <dbReference type="ARBA" id="ARBA00022547"/>
    </source>
</evidence>
<dbReference type="GO" id="GO:0033177">
    <property type="term" value="C:proton-transporting two-sector ATPase complex, proton-transporting domain"/>
    <property type="evidence" value="ECO:0007669"/>
    <property type="project" value="InterPro"/>
</dbReference>
<comment type="subcellular location">
    <subcellularLocation>
        <location evidence="13">Cell membrane</location>
        <topology evidence="13">Multi-pass membrane protein</topology>
    </subcellularLocation>
    <subcellularLocation>
        <location evidence="1">Membrane</location>
        <topology evidence="1">Multi-pass membrane protein</topology>
    </subcellularLocation>
</comment>
<protein>
    <recommendedName>
        <fullName evidence="13">ATP synthase subunit c</fullName>
    </recommendedName>
    <alternativeName>
        <fullName evidence="13">ATP synthase F(0) sector subunit c</fullName>
    </alternativeName>
    <alternativeName>
        <fullName evidence="13">F-type ATPase subunit c</fullName>
        <shortName evidence="13">F-ATPase subunit c</shortName>
    </alternativeName>
    <alternativeName>
        <fullName evidence="13">Lipid-binding protein</fullName>
    </alternativeName>
</protein>
<evidence type="ECO:0000256" key="7">
    <source>
        <dbReference type="ARBA" id="ARBA00022989"/>
    </source>
</evidence>
<dbReference type="InterPro" id="IPR038662">
    <property type="entry name" value="ATP_synth_F0_csu_sf"/>
</dbReference>
<dbReference type="CDD" id="cd18185">
    <property type="entry name" value="ATP-synt_Fo_c_ATPE"/>
    <property type="match status" value="1"/>
</dbReference>
<keyword evidence="7 13" id="KW-1133">Transmembrane helix</keyword>
<reference evidence="16 17" key="1">
    <citation type="submission" date="2018-10" db="EMBL/GenBank/DDBJ databases">
        <title>Genomic Encyclopedia of Type Strains, Phase IV (KMG-IV): sequencing the most valuable type-strain genomes for metagenomic binning, comparative biology and taxonomic classification.</title>
        <authorList>
            <person name="Goeker M."/>
        </authorList>
    </citation>
    <scope>NUCLEOTIDE SEQUENCE [LARGE SCALE GENOMIC DNA]</scope>
    <source>
        <strain evidence="16 17">DSM 22653</strain>
    </source>
</reference>
<dbReference type="PROSITE" id="PS00605">
    <property type="entry name" value="ATPASE_C"/>
    <property type="match status" value="1"/>
</dbReference>
<evidence type="ECO:0000256" key="12">
    <source>
        <dbReference type="ARBA" id="ARBA00025198"/>
    </source>
</evidence>
<evidence type="ECO:0000256" key="11">
    <source>
        <dbReference type="ARBA" id="ARBA00023310"/>
    </source>
</evidence>
<comment type="caution">
    <text evidence="13">Lacks conserved residue(s) required for the propagation of feature annotation.</text>
</comment>
<feature type="domain" description="V-ATPase proteolipid subunit C-like" evidence="15">
    <location>
        <begin position="5"/>
        <end position="68"/>
    </location>
</feature>
<dbReference type="Gene3D" id="1.20.20.10">
    <property type="entry name" value="F1F0 ATP synthase subunit C"/>
    <property type="match status" value="1"/>
</dbReference>
<evidence type="ECO:0000256" key="10">
    <source>
        <dbReference type="ARBA" id="ARBA00023136"/>
    </source>
</evidence>
<evidence type="ECO:0000256" key="8">
    <source>
        <dbReference type="ARBA" id="ARBA00023065"/>
    </source>
</evidence>
<keyword evidence="10 13" id="KW-0472">Membrane</keyword>
<feature type="transmembrane region" description="Helical" evidence="13">
    <location>
        <begin position="47"/>
        <end position="69"/>
    </location>
</feature>
<keyword evidence="6 13" id="KW-0375">Hydrogen ion transport</keyword>
<name>A0A660KVG6_9BACL</name>
<evidence type="ECO:0000256" key="9">
    <source>
        <dbReference type="ARBA" id="ARBA00023121"/>
    </source>
</evidence>
<comment type="similarity">
    <text evidence="2 13">Belongs to the ATPase C chain family.</text>
</comment>
<evidence type="ECO:0000256" key="2">
    <source>
        <dbReference type="ARBA" id="ARBA00006704"/>
    </source>
</evidence>
<dbReference type="NCBIfam" id="NF005363">
    <property type="entry name" value="PRK06876.1"/>
    <property type="match status" value="1"/>
</dbReference>
<keyword evidence="4 13" id="KW-0138">CF(0)</keyword>
<dbReference type="SUPFAM" id="SSF81333">
    <property type="entry name" value="F1F0 ATP synthase subunit C"/>
    <property type="match status" value="1"/>
</dbReference>
<dbReference type="HAMAP" id="MF_01396">
    <property type="entry name" value="ATP_synth_c_bact"/>
    <property type="match status" value="1"/>
</dbReference>
<evidence type="ECO:0000256" key="1">
    <source>
        <dbReference type="ARBA" id="ARBA00004141"/>
    </source>
</evidence>
<dbReference type="AlphaFoldDB" id="A0A660KVG6"/>
<dbReference type="EMBL" id="RBIJ01000005">
    <property type="protein sequence ID" value="RKQ83844.1"/>
    <property type="molecule type" value="Genomic_DNA"/>
</dbReference>
<proteinExistence type="inferred from homology"/>
<dbReference type="GO" id="GO:0045259">
    <property type="term" value="C:proton-transporting ATP synthase complex"/>
    <property type="evidence" value="ECO:0007669"/>
    <property type="project" value="UniProtKB-KW"/>
</dbReference>
<accession>A0A660KVG6</accession>
<dbReference type="GO" id="GO:0005886">
    <property type="term" value="C:plasma membrane"/>
    <property type="evidence" value="ECO:0007669"/>
    <property type="project" value="UniProtKB-SubCell"/>
</dbReference>
<comment type="function">
    <text evidence="13">Key component of the F(0) channel; it plays a direct role in translocation across the membrane. A homomeric c-ring of between 10-14 subunits forms the central stalk rotor element with the F(1) delta and epsilon subunits.</text>
</comment>
<keyword evidence="8 13" id="KW-0406">Ion transport</keyword>
<keyword evidence="5 13" id="KW-0812">Transmembrane</keyword>
<feature type="chain" id="PRO_5039452219" description="ATP synthase subunit c" evidence="14">
    <location>
        <begin position="18"/>
        <end position="71"/>
    </location>
</feature>
<keyword evidence="14" id="KW-0732">Signal</keyword>
<evidence type="ECO:0000313" key="17">
    <source>
        <dbReference type="Proteomes" id="UP000267019"/>
    </source>
</evidence>
<keyword evidence="9 13" id="KW-0446">Lipid-binding</keyword>